<name>A0A0D9ZTJ0_9ORYZ</name>
<dbReference type="Gramene" id="OGLUM05G01440.1">
    <property type="protein sequence ID" value="OGLUM05G01440.1"/>
    <property type="gene ID" value="OGLUM05G01440"/>
</dbReference>
<dbReference type="STRING" id="40148.A0A0D9ZTJ0"/>
<dbReference type="InterPro" id="IPR050352">
    <property type="entry name" value="ABCG_transporters"/>
</dbReference>
<dbReference type="GO" id="GO:0016020">
    <property type="term" value="C:membrane"/>
    <property type="evidence" value="ECO:0007669"/>
    <property type="project" value="UniProtKB-SubCell"/>
</dbReference>
<dbReference type="Pfam" id="PF00005">
    <property type="entry name" value="ABC_tran"/>
    <property type="match status" value="1"/>
</dbReference>
<dbReference type="AlphaFoldDB" id="A0A0D9ZTJ0"/>
<keyword evidence="5 6" id="KW-0472">Membrane</keyword>
<evidence type="ECO:0000256" key="2">
    <source>
        <dbReference type="ARBA" id="ARBA00022448"/>
    </source>
</evidence>
<feature type="transmembrane region" description="Helical" evidence="6">
    <location>
        <begin position="210"/>
        <end position="228"/>
    </location>
</feature>
<evidence type="ECO:0000256" key="1">
    <source>
        <dbReference type="ARBA" id="ARBA00004141"/>
    </source>
</evidence>
<dbReference type="EnsemblPlants" id="OGLUM05G01440.1">
    <property type="protein sequence ID" value="OGLUM05G01440.1"/>
    <property type="gene ID" value="OGLUM05G01440"/>
</dbReference>
<dbReference type="GO" id="GO:0016887">
    <property type="term" value="F:ATP hydrolysis activity"/>
    <property type="evidence" value="ECO:0007669"/>
    <property type="project" value="InterPro"/>
</dbReference>
<dbReference type="HOGENOM" id="CLU_1172252_0_0_1"/>
<dbReference type="PANTHER" id="PTHR48041:SF40">
    <property type="entry name" value="OS05G0120200 PROTEIN"/>
    <property type="match status" value="1"/>
</dbReference>
<protein>
    <recommendedName>
        <fullName evidence="7">ABC transporter domain-containing protein</fullName>
    </recommendedName>
</protein>
<dbReference type="SUPFAM" id="SSF52540">
    <property type="entry name" value="P-loop containing nucleoside triphosphate hydrolases"/>
    <property type="match status" value="1"/>
</dbReference>
<keyword evidence="3 6" id="KW-0812">Transmembrane</keyword>
<dbReference type="Proteomes" id="UP000026961">
    <property type="component" value="Chromosome 5"/>
</dbReference>
<keyword evidence="9" id="KW-1185">Reference proteome</keyword>
<accession>A0A0D9ZTJ0</accession>
<dbReference type="InterPro" id="IPR003439">
    <property type="entry name" value="ABC_transporter-like_ATP-bd"/>
</dbReference>
<dbReference type="eggNOG" id="KOG0061">
    <property type="taxonomic scope" value="Eukaryota"/>
</dbReference>
<evidence type="ECO:0000259" key="7">
    <source>
        <dbReference type="Pfam" id="PF00005"/>
    </source>
</evidence>
<organism evidence="8">
    <name type="scientific">Oryza glumipatula</name>
    <dbReference type="NCBI Taxonomy" id="40148"/>
    <lineage>
        <taxon>Eukaryota</taxon>
        <taxon>Viridiplantae</taxon>
        <taxon>Streptophyta</taxon>
        <taxon>Embryophyta</taxon>
        <taxon>Tracheophyta</taxon>
        <taxon>Spermatophyta</taxon>
        <taxon>Magnoliopsida</taxon>
        <taxon>Liliopsida</taxon>
        <taxon>Poales</taxon>
        <taxon>Poaceae</taxon>
        <taxon>BOP clade</taxon>
        <taxon>Oryzoideae</taxon>
        <taxon>Oryzeae</taxon>
        <taxon>Oryzinae</taxon>
        <taxon>Oryza</taxon>
    </lineage>
</organism>
<keyword evidence="2" id="KW-0813">Transport</keyword>
<evidence type="ECO:0000256" key="6">
    <source>
        <dbReference type="SAM" id="Phobius"/>
    </source>
</evidence>
<evidence type="ECO:0000256" key="3">
    <source>
        <dbReference type="ARBA" id="ARBA00022692"/>
    </source>
</evidence>
<dbReference type="PANTHER" id="PTHR48041">
    <property type="entry name" value="ABC TRANSPORTER G FAMILY MEMBER 28"/>
    <property type="match status" value="1"/>
</dbReference>
<comment type="subcellular location">
    <subcellularLocation>
        <location evidence="1">Membrane</location>
        <topology evidence="1">Multi-pass membrane protein</topology>
    </subcellularLocation>
</comment>
<evidence type="ECO:0000256" key="5">
    <source>
        <dbReference type="ARBA" id="ARBA00023136"/>
    </source>
</evidence>
<reference evidence="8" key="2">
    <citation type="submission" date="2018-05" db="EMBL/GenBank/DDBJ databases">
        <title>OgluRS3 (Oryza glumaepatula Reference Sequence Version 3).</title>
        <authorList>
            <person name="Zhang J."/>
            <person name="Kudrna D."/>
            <person name="Lee S."/>
            <person name="Talag J."/>
            <person name="Welchert J."/>
            <person name="Wing R.A."/>
        </authorList>
    </citation>
    <scope>NUCLEOTIDE SEQUENCE [LARGE SCALE GENOMIC DNA]</scope>
</reference>
<dbReference type="GO" id="GO:0005524">
    <property type="term" value="F:ATP binding"/>
    <property type="evidence" value="ECO:0007669"/>
    <property type="project" value="InterPro"/>
</dbReference>
<evidence type="ECO:0000313" key="8">
    <source>
        <dbReference type="EnsemblPlants" id="OGLUM05G01440.1"/>
    </source>
</evidence>
<reference evidence="8" key="1">
    <citation type="submission" date="2015-04" db="UniProtKB">
        <authorList>
            <consortium name="EnsemblPlants"/>
        </authorList>
    </citation>
    <scope>IDENTIFICATION</scope>
</reference>
<keyword evidence="4 6" id="KW-1133">Transmembrane helix</keyword>
<evidence type="ECO:0000256" key="4">
    <source>
        <dbReference type="ARBA" id="ARBA00022989"/>
    </source>
</evidence>
<feature type="domain" description="ABC transporter" evidence="7">
    <location>
        <begin position="58"/>
        <end position="118"/>
    </location>
</feature>
<dbReference type="InterPro" id="IPR027417">
    <property type="entry name" value="P-loop_NTPase"/>
</dbReference>
<evidence type="ECO:0000313" key="9">
    <source>
        <dbReference type="Proteomes" id="UP000026961"/>
    </source>
</evidence>
<sequence length="237" mass="25454">MAILPGDCVVLDIDDAAAQSTPVPYALTFTDLSYTVGSRRAGLLPPLPTDAPPAKALLDGISGEARDGEVLAVMGASGSGKSTLLDALAGRIARGSLRGRVELNGEALHGRRVRAISAYWIWFHYLSLVKYPYQAVLQNEFRDAARCFSRGVEMFDGTPIGAMSKAVKLKVLDAIGATLGAPLTAETCVVTGADVLAQQAVTDIGRWKCLLVTVAFGFFFRFLFYIVLHFGSKNKRR</sequence>
<dbReference type="GO" id="GO:0042626">
    <property type="term" value="F:ATPase-coupled transmembrane transporter activity"/>
    <property type="evidence" value="ECO:0007669"/>
    <property type="project" value="TreeGrafter"/>
</dbReference>
<proteinExistence type="predicted"/>
<dbReference type="Gene3D" id="3.40.50.300">
    <property type="entry name" value="P-loop containing nucleotide triphosphate hydrolases"/>
    <property type="match status" value="1"/>
</dbReference>